<reference evidence="10" key="1">
    <citation type="submission" date="2017-11" db="EMBL/GenBank/DDBJ databases">
        <authorList>
            <person name="Zhu W."/>
        </authorList>
    </citation>
    <scope>NUCLEOTIDE SEQUENCE [LARGE SCALE GENOMIC DNA]</scope>
    <source>
        <strain evidence="10">CAU 1183</strain>
    </source>
</reference>
<evidence type="ECO:0000259" key="8">
    <source>
        <dbReference type="Pfam" id="PF22642"/>
    </source>
</evidence>
<dbReference type="Gene3D" id="2.160.20.70">
    <property type="match status" value="1"/>
</dbReference>
<dbReference type="Pfam" id="PF22642">
    <property type="entry name" value="MinC_N_1"/>
    <property type="match status" value="1"/>
</dbReference>
<dbReference type="GO" id="GO:1901891">
    <property type="term" value="P:regulation of cell septum assembly"/>
    <property type="evidence" value="ECO:0007669"/>
    <property type="project" value="InterPro"/>
</dbReference>
<dbReference type="InterPro" id="IPR016098">
    <property type="entry name" value="CAP/MinC_C"/>
</dbReference>
<proteinExistence type="inferred from homology"/>
<dbReference type="NCBIfam" id="NF001772">
    <property type="entry name" value="PRK00513.1-3"/>
    <property type="match status" value="1"/>
</dbReference>
<evidence type="ECO:0000313" key="9">
    <source>
        <dbReference type="EMBL" id="RDW19311.1"/>
    </source>
</evidence>
<feature type="domain" description="Septum site-determining protein MinC N-terminal" evidence="8">
    <location>
        <begin position="8"/>
        <end position="83"/>
    </location>
</feature>
<keyword evidence="10" id="KW-1185">Reference proteome</keyword>
<dbReference type="InterPro" id="IPR013033">
    <property type="entry name" value="MinC"/>
</dbReference>
<dbReference type="SUPFAM" id="SSF63848">
    <property type="entry name" value="Cell-division inhibitor MinC, C-terminal domain"/>
    <property type="match status" value="1"/>
</dbReference>
<evidence type="ECO:0000256" key="2">
    <source>
        <dbReference type="ARBA" id="ARBA00022618"/>
    </source>
</evidence>
<gene>
    <name evidence="6" type="primary">minC</name>
    <name evidence="9" type="ORF">CWR48_09730</name>
</gene>
<keyword evidence="2 6" id="KW-0132">Cell division</keyword>
<name>A0A3D8PVD9_9BACI</name>
<dbReference type="OrthoDB" id="9790810at2"/>
<keyword evidence="4 6" id="KW-0131">Cell cycle</keyword>
<evidence type="ECO:0000256" key="6">
    <source>
        <dbReference type="HAMAP-Rule" id="MF_00267"/>
    </source>
</evidence>
<evidence type="ECO:0000256" key="3">
    <source>
        <dbReference type="ARBA" id="ARBA00023210"/>
    </source>
</evidence>
<dbReference type="Gene3D" id="3.30.160.540">
    <property type="match status" value="1"/>
</dbReference>
<evidence type="ECO:0000256" key="5">
    <source>
        <dbReference type="ARBA" id="ARBA00046874"/>
    </source>
</evidence>
<protein>
    <recommendedName>
        <fullName evidence="6">Probable septum site-determining protein MinC</fullName>
    </recommendedName>
</protein>
<comment type="caution">
    <text evidence="9">The sequence shown here is derived from an EMBL/GenBank/DDBJ whole genome shotgun (WGS) entry which is preliminary data.</text>
</comment>
<dbReference type="GO" id="GO:0000902">
    <property type="term" value="P:cell morphogenesis"/>
    <property type="evidence" value="ECO:0007669"/>
    <property type="project" value="InterPro"/>
</dbReference>
<dbReference type="GO" id="GO:0000917">
    <property type="term" value="P:division septum assembly"/>
    <property type="evidence" value="ECO:0007669"/>
    <property type="project" value="UniProtKB-KW"/>
</dbReference>
<evidence type="ECO:0000256" key="4">
    <source>
        <dbReference type="ARBA" id="ARBA00023306"/>
    </source>
</evidence>
<sequence length="228" mass="25831">MLDKKQLVTIKGTREGLILFIDETCSFNEAITELHDKINSSKPKHDEPIVSVTVKLGNRYLKTEHEERLREIISIENRFEIYAIESDVILKEDALRWKENSDVKIVNRIIRSGQVLNISGDLLLIGDVNPGGKVIATGNVYIMGNLYGIAHAGVNGDQNAFIIASYMKPTQLRIANYISRAPDYESEGVYMECGVIDDEQDKIIIDRLQVLARKRLELNGFERRIQNG</sequence>
<dbReference type="InterPro" id="IPR055219">
    <property type="entry name" value="MinC_N_1"/>
</dbReference>
<evidence type="ECO:0000256" key="1">
    <source>
        <dbReference type="ARBA" id="ARBA00006291"/>
    </source>
</evidence>
<evidence type="ECO:0000259" key="7">
    <source>
        <dbReference type="Pfam" id="PF03775"/>
    </source>
</evidence>
<dbReference type="AlphaFoldDB" id="A0A3D8PVD9"/>
<dbReference type="RefSeq" id="WP_115773043.1">
    <property type="nucleotide sequence ID" value="NZ_PIOC01000014.1"/>
</dbReference>
<dbReference type="PANTHER" id="PTHR34108">
    <property type="entry name" value="SEPTUM SITE-DETERMINING PROTEIN MINC"/>
    <property type="match status" value="1"/>
</dbReference>
<dbReference type="InterPro" id="IPR005526">
    <property type="entry name" value="Septum_form_inhib_MinC_C"/>
</dbReference>
<organism evidence="9 10">
    <name type="scientific">Oceanobacillus arenosus</name>
    <dbReference type="NCBI Taxonomy" id="1229153"/>
    <lineage>
        <taxon>Bacteria</taxon>
        <taxon>Bacillati</taxon>
        <taxon>Bacillota</taxon>
        <taxon>Bacilli</taxon>
        <taxon>Bacillales</taxon>
        <taxon>Bacillaceae</taxon>
        <taxon>Oceanobacillus</taxon>
    </lineage>
</organism>
<comment type="subunit">
    <text evidence="5 6">Interacts with MinD and FtsZ.</text>
</comment>
<comment type="similarity">
    <text evidence="1 6">Belongs to the MinC family.</text>
</comment>
<dbReference type="EMBL" id="PIOC01000014">
    <property type="protein sequence ID" value="RDW19311.1"/>
    <property type="molecule type" value="Genomic_DNA"/>
</dbReference>
<dbReference type="InterPro" id="IPR036145">
    <property type="entry name" value="MinC_C_sf"/>
</dbReference>
<dbReference type="PANTHER" id="PTHR34108:SF1">
    <property type="entry name" value="SEPTUM SITE-DETERMINING PROTEIN MINC"/>
    <property type="match status" value="1"/>
</dbReference>
<feature type="domain" description="Septum formation inhibitor MinC C-terminal" evidence="7">
    <location>
        <begin position="105"/>
        <end position="205"/>
    </location>
</feature>
<dbReference type="HAMAP" id="MF_00267">
    <property type="entry name" value="MinC"/>
    <property type="match status" value="1"/>
</dbReference>
<dbReference type="Proteomes" id="UP000257143">
    <property type="component" value="Unassembled WGS sequence"/>
</dbReference>
<evidence type="ECO:0000313" key="10">
    <source>
        <dbReference type="Proteomes" id="UP000257143"/>
    </source>
</evidence>
<dbReference type="NCBIfam" id="TIGR01222">
    <property type="entry name" value="minC"/>
    <property type="match status" value="1"/>
</dbReference>
<keyword evidence="3 6" id="KW-0717">Septation</keyword>
<comment type="function">
    <text evidence="6">Cell division inhibitor that blocks the formation of polar Z ring septums. Rapidly oscillates between the poles of the cell to destabilize FtsZ filaments that have formed before they mature into polar Z rings. Prevents FtsZ polymerization.</text>
</comment>
<accession>A0A3D8PVD9</accession>
<dbReference type="Pfam" id="PF03775">
    <property type="entry name" value="MinC_C"/>
    <property type="match status" value="1"/>
</dbReference>